<dbReference type="InterPro" id="IPR036036">
    <property type="entry name" value="SOCS_box-like_dom_sf"/>
</dbReference>
<dbReference type="RefSeq" id="XP_019855655.1">
    <property type="nucleotide sequence ID" value="XM_020000096.1"/>
</dbReference>
<dbReference type="SMART" id="SM00253">
    <property type="entry name" value="SOCS"/>
    <property type="match status" value="1"/>
</dbReference>
<dbReference type="InterPro" id="IPR001496">
    <property type="entry name" value="SOCS_box"/>
</dbReference>
<dbReference type="PROSITE" id="PS50225">
    <property type="entry name" value="SOCS"/>
    <property type="match status" value="1"/>
</dbReference>
<dbReference type="CDD" id="cd03587">
    <property type="entry name" value="SOCS"/>
    <property type="match status" value="1"/>
</dbReference>
<dbReference type="FunFam" id="1.10.750.20:FF:000001">
    <property type="entry name" value="Ankyrin repeat and SOCS box containing 1"/>
    <property type="match status" value="1"/>
</dbReference>
<dbReference type="KEGG" id="aqu:109584376"/>
<accession>A0AAN0JF43</accession>
<dbReference type="SUPFAM" id="SSF158235">
    <property type="entry name" value="SOCS box-like"/>
    <property type="match status" value="1"/>
</dbReference>
<dbReference type="AlphaFoldDB" id="A0AAN0JF43"/>
<dbReference type="GO" id="GO:0035556">
    <property type="term" value="P:intracellular signal transduction"/>
    <property type="evidence" value="ECO:0007669"/>
    <property type="project" value="InterPro"/>
</dbReference>
<name>A0AAN0JF43_AMPQE</name>
<keyword evidence="3" id="KW-1185">Reference proteome</keyword>
<reference evidence="3" key="1">
    <citation type="journal article" date="2010" name="Nature">
        <title>The Amphimedon queenslandica genome and the evolution of animal complexity.</title>
        <authorList>
            <person name="Srivastava M."/>
            <person name="Simakov O."/>
            <person name="Chapman J."/>
            <person name="Fahey B."/>
            <person name="Gauthier M.E."/>
            <person name="Mitros T."/>
            <person name="Richards G.S."/>
            <person name="Conaco C."/>
            <person name="Dacre M."/>
            <person name="Hellsten U."/>
            <person name="Larroux C."/>
            <person name="Putnam N.H."/>
            <person name="Stanke M."/>
            <person name="Adamska M."/>
            <person name="Darling A."/>
            <person name="Degnan S.M."/>
            <person name="Oakley T.H."/>
            <person name="Plachetzki D.C."/>
            <person name="Zhai Y."/>
            <person name="Adamski M."/>
            <person name="Calcino A."/>
            <person name="Cummins S.F."/>
            <person name="Goodstein D.M."/>
            <person name="Harris C."/>
            <person name="Jackson D.J."/>
            <person name="Leys S.P."/>
            <person name="Shu S."/>
            <person name="Woodcroft B.J."/>
            <person name="Vervoort M."/>
            <person name="Kosik K.S."/>
            <person name="Manning G."/>
            <person name="Degnan B.M."/>
            <person name="Rokhsar D.S."/>
        </authorList>
    </citation>
    <scope>NUCLEOTIDE SEQUENCE [LARGE SCALE GENOMIC DNA]</scope>
</reference>
<dbReference type="SMART" id="SM00969">
    <property type="entry name" value="SOCS_box"/>
    <property type="match status" value="1"/>
</dbReference>
<proteinExistence type="predicted"/>
<dbReference type="EnsemblMetazoa" id="XM_020000096.1">
    <property type="protein sequence ID" value="XP_019855655.1"/>
    <property type="gene ID" value="LOC109584376"/>
</dbReference>
<evidence type="ECO:0000259" key="1">
    <source>
        <dbReference type="PROSITE" id="PS50225"/>
    </source>
</evidence>
<feature type="domain" description="SOCS box" evidence="1">
    <location>
        <begin position="17"/>
        <end position="66"/>
    </location>
</feature>
<dbReference type="Pfam" id="PF07525">
    <property type="entry name" value="SOCS_box"/>
    <property type="match status" value="1"/>
</dbReference>
<dbReference type="Proteomes" id="UP000007879">
    <property type="component" value="Unassembled WGS sequence"/>
</dbReference>
<protein>
    <recommendedName>
        <fullName evidence="1">SOCS box domain-containing protein</fullName>
    </recommendedName>
</protein>
<reference evidence="2" key="2">
    <citation type="submission" date="2024-06" db="UniProtKB">
        <authorList>
            <consortium name="EnsemblMetazoa"/>
        </authorList>
    </citation>
    <scope>IDENTIFICATION</scope>
</reference>
<dbReference type="GeneID" id="109584376"/>
<evidence type="ECO:0000313" key="2">
    <source>
        <dbReference type="EnsemblMetazoa" id="XP_019855655.1"/>
    </source>
</evidence>
<organism evidence="2 3">
    <name type="scientific">Amphimedon queenslandica</name>
    <name type="common">Sponge</name>
    <dbReference type="NCBI Taxonomy" id="400682"/>
    <lineage>
        <taxon>Eukaryota</taxon>
        <taxon>Metazoa</taxon>
        <taxon>Porifera</taxon>
        <taxon>Demospongiae</taxon>
        <taxon>Heteroscleromorpha</taxon>
        <taxon>Haplosclerida</taxon>
        <taxon>Niphatidae</taxon>
        <taxon>Amphimedon</taxon>
    </lineage>
</organism>
<dbReference type="Gene3D" id="1.10.750.20">
    <property type="entry name" value="SOCS box"/>
    <property type="match status" value="1"/>
</dbReference>
<sequence length="115" mass="13241">MSPVDFSDHVPVCNDLLKEAQSRVWPLQHFCRLAIRKYMGVGRRRRIKELPLPRHVISYLISLPISCSDRLHANWERTRSTKCKLVKERLESHRPKRGGATNVGVLQVLKGSSDL</sequence>
<evidence type="ECO:0000313" key="3">
    <source>
        <dbReference type="Proteomes" id="UP000007879"/>
    </source>
</evidence>